<comment type="caution">
    <text evidence="1">The sequence shown here is derived from an EMBL/GenBank/DDBJ whole genome shotgun (WGS) entry which is preliminary data.</text>
</comment>
<proteinExistence type="predicted"/>
<sequence length="302" mass="34562">MKKRLSRFKREKEFWLISTFALVWLAIFAYSPMYGLSMAFFEYSPGKSFINDNFVGFKYFIQFFESPEFSMVMRNTLAISLLNLAIGFPMPIIFAICLNEIRNKFSKRFFQTVSYVPHFISWVVVASFMFSLMGTEGLFNQLLQDFGFIDKPIGFLSEGKYFWGNIVMANIWKGLGWSAIIYLSAIAGIDDTYYEAGAIDGLGRFGLIWHITLPFIRPTILVLFILSMGGLLNAGFEQQLLLGNDLTREYHEVIDTYTYRYGLQLGKYSYATAVGLMKSVISVIMVFGANYLGKKLFDTSIL</sequence>
<dbReference type="Proteomes" id="UP000188605">
    <property type="component" value="Unassembled WGS sequence"/>
</dbReference>
<evidence type="ECO:0000313" key="2">
    <source>
        <dbReference type="Proteomes" id="UP000188605"/>
    </source>
</evidence>
<reference evidence="1" key="1">
    <citation type="submission" date="2016-08" db="EMBL/GenBank/DDBJ databases">
        <authorList>
            <person name="Ngugi D.K."/>
            <person name="Miyake S."/>
            <person name="Stingl U."/>
        </authorList>
    </citation>
    <scope>NUCLEOTIDE SEQUENCE</scope>
    <source>
        <strain evidence="1">SCG-B11WGA-EpuloA1</strain>
    </source>
</reference>
<gene>
    <name evidence="1" type="ORF">AN396_02015</name>
</gene>
<dbReference type="EMBL" id="LJDB01000016">
    <property type="protein sequence ID" value="ONI42251.1"/>
    <property type="molecule type" value="Genomic_DNA"/>
</dbReference>
<accession>A0ACC8XG07</accession>
<name>A0ACC8XG07_9FIRM</name>
<keyword evidence="2" id="KW-1185">Reference proteome</keyword>
<organism evidence="1 2">
    <name type="scientific">Candidatus Epulonipiscium fishelsonii</name>
    <dbReference type="NCBI Taxonomy" id="77094"/>
    <lineage>
        <taxon>Bacteria</taxon>
        <taxon>Bacillati</taxon>
        <taxon>Bacillota</taxon>
        <taxon>Clostridia</taxon>
        <taxon>Lachnospirales</taxon>
        <taxon>Lachnospiraceae</taxon>
        <taxon>Candidatus Epulonipiscium</taxon>
    </lineage>
</organism>
<protein>
    <submittedName>
        <fullName evidence="1">Protein lplB</fullName>
    </submittedName>
</protein>
<evidence type="ECO:0000313" key="1">
    <source>
        <dbReference type="EMBL" id="ONI42251.1"/>
    </source>
</evidence>